<dbReference type="AlphaFoldDB" id="A0A4Q7Y4J7"/>
<evidence type="ECO:0000313" key="2">
    <source>
        <dbReference type="EMBL" id="RZU31792.1"/>
    </source>
</evidence>
<evidence type="ECO:0000256" key="1">
    <source>
        <dbReference type="SAM" id="Phobius"/>
    </source>
</evidence>
<keyword evidence="1" id="KW-0812">Transmembrane</keyword>
<dbReference type="Proteomes" id="UP000292507">
    <property type="component" value="Unassembled WGS sequence"/>
</dbReference>
<keyword evidence="3" id="KW-1185">Reference proteome</keyword>
<dbReference type="RefSeq" id="WP_104527573.1">
    <property type="nucleotide sequence ID" value="NZ_POQT01000006.1"/>
</dbReference>
<accession>A0A4Q7Y4J7</accession>
<keyword evidence="1" id="KW-0472">Membrane</keyword>
<proteinExistence type="predicted"/>
<evidence type="ECO:0000313" key="3">
    <source>
        <dbReference type="Proteomes" id="UP000292507"/>
    </source>
</evidence>
<name>A0A4Q7Y4J7_9ACTN</name>
<keyword evidence="1" id="KW-1133">Transmembrane helix</keyword>
<protein>
    <submittedName>
        <fullName evidence="2">Uncharacterized protein</fullName>
    </submittedName>
</protein>
<dbReference type="EMBL" id="SHKV01000001">
    <property type="protein sequence ID" value="RZU31792.1"/>
    <property type="molecule type" value="Genomic_DNA"/>
</dbReference>
<organism evidence="2 3">
    <name type="scientific">Blastococcus saxobsidens</name>
    <dbReference type="NCBI Taxonomy" id="138336"/>
    <lineage>
        <taxon>Bacteria</taxon>
        <taxon>Bacillati</taxon>
        <taxon>Actinomycetota</taxon>
        <taxon>Actinomycetes</taxon>
        <taxon>Geodermatophilales</taxon>
        <taxon>Geodermatophilaceae</taxon>
        <taxon>Blastococcus</taxon>
    </lineage>
</organism>
<comment type="caution">
    <text evidence="2">The sequence shown here is derived from an EMBL/GenBank/DDBJ whole genome shotgun (WGS) entry which is preliminary data.</text>
</comment>
<reference evidence="2 3" key="1">
    <citation type="submission" date="2019-02" db="EMBL/GenBank/DDBJ databases">
        <title>Sequencing the genomes of 1000 actinobacteria strains.</title>
        <authorList>
            <person name="Klenk H.-P."/>
        </authorList>
    </citation>
    <scope>NUCLEOTIDE SEQUENCE [LARGE SCALE GENOMIC DNA]</scope>
    <source>
        <strain evidence="2 3">DSM 44509</strain>
    </source>
</reference>
<feature type="transmembrane region" description="Helical" evidence="1">
    <location>
        <begin position="6"/>
        <end position="27"/>
    </location>
</feature>
<sequence length="85" mass="8965">MVVLWVMSAIGLLVVAPVVVALASYVIRPAREAVRYADDILEHGVGITVALEPVPVLVTTRERVGDVTGAAVGYVTALRRLAARA</sequence>
<gene>
    <name evidence="2" type="ORF">BKA19_1473</name>
</gene>
<dbReference type="OrthoDB" id="5193101at2"/>